<dbReference type="InterPro" id="IPR032694">
    <property type="entry name" value="CopC/D"/>
</dbReference>
<evidence type="ECO:0000256" key="4">
    <source>
        <dbReference type="ARBA" id="ARBA00022723"/>
    </source>
</evidence>
<feature type="domain" description="CopC" evidence="11">
    <location>
        <begin position="33"/>
        <end position="126"/>
    </location>
</feature>
<evidence type="ECO:0000256" key="7">
    <source>
        <dbReference type="ARBA" id="ARBA00023008"/>
    </source>
</evidence>
<reference evidence="13" key="2">
    <citation type="submission" date="2022-05" db="EMBL/GenBank/DDBJ databases">
        <authorList>
            <person name="Kim J.-S."/>
            <person name="Lee K."/>
            <person name="Suh M."/>
            <person name="Eom M."/>
            <person name="Kim J.-S."/>
            <person name="Kim D.-S."/>
            <person name="Ko S.-H."/>
            <person name="Shin Y."/>
            <person name="Lee J.-S."/>
        </authorList>
    </citation>
    <scope>NUCLEOTIDE SEQUENCE</scope>
    <source>
        <strain evidence="13">N237</strain>
    </source>
</reference>
<evidence type="ECO:0000256" key="3">
    <source>
        <dbReference type="ARBA" id="ARBA00022692"/>
    </source>
</evidence>
<dbReference type="Proteomes" id="UP001056336">
    <property type="component" value="Chromosome"/>
</dbReference>
<feature type="transmembrane region" description="Helical" evidence="10">
    <location>
        <begin position="191"/>
        <end position="217"/>
    </location>
</feature>
<protein>
    <submittedName>
        <fullName evidence="13">Copper resistance protein CopC/CopD</fullName>
    </submittedName>
</protein>
<proteinExistence type="predicted"/>
<feature type="transmembrane region" description="Helical" evidence="10">
    <location>
        <begin position="371"/>
        <end position="392"/>
    </location>
</feature>
<keyword evidence="2" id="KW-1003">Cell membrane</keyword>
<evidence type="ECO:0000259" key="12">
    <source>
        <dbReference type="Pfam" id="PF05425"/>
    </source>
</evidence>
<dbReference type="InterPro" id="IPR008457">
    <property type="entry name" value="Cu-R_CopD_dom"/>
</dbReference>
<dbReference type="RefSeq" id="WP_249769446.1">
    <property type="nucleotide sequence ID" value="NZ_CP097332.1"/>
</dbReference>
<feature type="transmembrane region" description="Helical" evidence="10">
    <location>
        <begin position="332"/>
        <end position="351"/>
    </location>
</feature>
<keyword evidence="5" id="KW-0732">Signal</keyword>
<evidence type="ECO:0000313" key="13">
    <source>
        <dbReference type="EMBL" id="UQX87020.1"/>
    </source>
</evidence>
<feature type="transmembrane region" description="Helical" evidence="10">
    <location>
        <begin position="149"/>
        <end position="170"/>
    </location>
</feature>
<evidence type="ECO:0000256" key="2">
    <source>
        <dbReference type="ARBA" id="ARBA00022475"/>
    </source>
</evidence>
<dbReference type="InterPro" id="IPR014756">
    <property type="entry name" value="Ig_E-set"/>
</dbReference>
<organism evidence="13 14">
    <name type="scientific">Jatrophihabitans telluris</name>
    <dbReference type="NCBI Taxonomy" id="2038343"/>
    <lineage>
        <taxon>Bacteria</taxon>
        <taxon>Bacillati</taxon>
        <taxon>Actinomycetota</taxon>
        <taxon>Actinomycetes</taxon>
        <taxon>Jatrophihabitantales</taxon>
        <taxon>Jatrophihabitantaceae</taxon>
        <taxon>Jatrophihabitans</taxon>
    </lineage>
</organism>
<keyword evidence="14" id="KW-1185">Reference proteome</keyword>
<feature type="transmembrane region" description="Helical" evidence="10">
    <location>
        <begin position="562"/>
        <end position="583"/>
    </location>
</feature>
<dbReference type="SUPFAM" id="SSF81296">
    <property type="entry name" value="E set domains"/>
    <property type="match status" value="1"/>
</dbReference>
<gene>
    <name evidence="13" type="ORF">M6D93_11955</name>
</gene>
<dbReference type="Gene3D" id="2.60.40.1220">
    <property type="match status" value="1"/>
</dbReference>
<keyword evidence="4" id="KW-0479">Metal-binding</keyword>
<comment type="subcellular location">
    <subcellularLocation>
        <location evidence="1">Cell membrane</location>
        <topology evidence="1">Multi-pass membrane protein</topology>
    </subcellularLocation>
</comment>
<dbReference type="EMBL" id="CP097332">
    <property type="protein sequence ID" value="UQX87020.1"/>
    <property type="molecule type" value="Genomic_DNA"/>
</dbReference>
<dbReference type="InterPro" id="IPR014755">
    <property type="entry name" value="Cu-Rt/internalin_Ig-like"/>
</dbReference>
<dbReference type="InterPro" id="IPR007348">
    <property type="entry name" value="CopC_dom"/>
</dbReference>
<dbReference type="Pfam" id="PF05425">
    <property type="entry name" value="CopD"/>
    <property type="match status" value="1"/>
</dbReference>
<name>A0ABY4QTM3_9ACTN</name>
<dbReference type="Pfam" id="PF04234">
    <property type="entry name" value="CopC"/>
    <property type="match status" value="1"/>
</dbReference>
<feature type="domain" description="Copper resistance protein D" evidence="12">
    <location>
        <begin position="328"/>
        <end position="418"/>
    </location>
</feature>
<feature type="transmembrane region" description="Helical" evidence="10">
    <location>
        <begin position="255"/>
        <end position="274"/>
    </location>
</feature>
<dbReference type="PANTHER" id="PTHR34820">
    <property type="entry name" value="INNER MEMBRANE PROTEIN YEBZ"/>
    <property type="match status" value="1"/>
</dbReference>
<evidence type="ECO:0000313" key="14">
    <source>
        <dbReference type="Proteomes" id="UP001056336"/>
    </source>
</evidence>
<sequence>MLARIVGKLGLLAAALLAALVVQIMFSPVSQAHSVLLSSTPQDGQVLASAPASIRLQFSEAVDPAFTQASVVDSQGRAFTPTSTALVGDAVLVLGLPPLPDETYRVSWRTVATDDRHQTSGVVVFGIGVSAAVGPTMAADPFPNASETLLRWLTLLGLSALTGGLLLSWLPRFGRVRLAAPIAGTLTRVSVVGGACALAAMLALAILQAGGTAALIALRTAPFGQRSAIRVLATVVLLLAALGHRRITAIVRVRYLAGAVELGVLATVVGTTALLGHDAGSPSRVIIGSVHLVFALAWCGSLIGSAVTAAALCRGRRADAEHKRQFLQLLKAFGTVAIACVAILAVTGVLLTGSAARTVDALLLSTYGHVLLIKLSLALAGGLLGWSAHRLLRRAHPTVRPRALMVEAVMLVLVLGGGAALAGTTPPQGSQWRPAVPVAGSVTVSGETAGLVESVRIAPNRPGHNFVTVGVFDSRRPVLGPISQVWIELTGPGGQHVQNPATSSSGQWVLPTDALDVSGIWSVQVRVARDGQPAVSTQYRWAVGGTVGGPARRVFSQLPMSAVADAVTAGLVLVLLVGLALTLRRRVKPAARLSTSAPLTEDDPQWEADANTRTRQSV</sequence>
<evidence type="ECO:0000256" key="1">
    <source>
        <dbReference type="ARBA" id="ARBA00004651"/>
    </source>
</evidence>
<keyword evidence="7" id="KW-0186">Copper</keyword>
<feature type="transmembrane region" description="Helical" evidence="10">
    <location>
        <begin position="404"/>
        <end position="423"/>
    </location>
</feature>
<evidence type="ECO:0000256" key="5">
    <source>
        <dbReference type="ARBA" id="ARBA00022729"/>
    </source>
</evidence>
<feature type="transmembrane region" description="Helical" evidence="10">
    <location>
        <begin position="286"/>
        <end position="312"/>
    </location>
</feature>
<evidence type="ECO:0000256" key="6">
    <source>
        <dbReference type="ARBA" id="ARBA00022989"/>
    </source>
</evidence>
<keyword evidence="3 10" id="KW-0812">Transmembrane</keyword>
<feature type="transmembrane region" description="Helical" evidence="10">
    <location>
        <begin position="223"/>
        <end position="243"/>
    </location>
</feature>
<evidence type="ECO:0000256" key="9">
    <source>
        <dbReference type="SAM" id="MobiDB-lite"/>
    </source>
</evidence>
<dbReference type="PANTHER" id="PTHR34820:SF4">
    <property type="entry name" value="INNER MEMBRANE PROTEIN YEBZ"/>
    <property type="match status" value="1"/>
</dbReference>
<keyword evidence="8 10" id="KW-0472">Membrane</keyword>
<evidence type="ECO:0000256" key="8">
    <source>
        <dbReference type="ARBA" id="ARBA00023136"/>
    </source>
</evidence>
<feature type="region of interest" description="Disordered" evidence="9">
    <location>
        <begin position="592"/>
        <end position="618"/>
    </location>
</feature>
<keyword evidence="6 10" id="KW-1133">Transmembrane helix</keyword>
<evidence type="ECO:0000259" key="11">
    <source>
        <dbReference type="Pfam" id="PF04234"/>
    </source>
</evidence>
<reference evidence="13" key="1">
    <citation type="journal article" date="2018" name="Int. J. Syst. Evol. Microbiol.">
        <title>Jatrophihabitans telluris sp. nov., isolated from sediment soil of lava forest wetlands and the emended description of the genus Jatrophihabitans.</title>
        <authorList>
            <person name="Lee K.C."/>
            <person name="Suh M.K."/>
            <person name="Eom M.K."/>
            <person name="Kim K.K."/>
            <person name="Kim J.S."/>
            <person name="Kim D.S."/>
            <person name="Ko S.H."/>
            <person name="Shin Y.K."/>
            <person name="Lee J.S."/>
        </authorList>
    </citation>
    <scope>NUCLEOTIDE SEQUENCE</scope>
    <source>
        <strain evidence="13">N237</strain>
    </source>
</reference>
<accession>A0ABY4QTM3</accession>
<evidence type="ECO:0000256" key="10">
    <source>
        <dbReference type="SAM" id="Phobius"/>
    </source>
</evidence>